<dbReference type="PROSITE" id="PS51186">
    <property type="entry name" value="GNAT"/>
    <property type="match status" value="1"/>
</dbReference>
<dbReference type="InterPro" id="IPR050832">
    <property type="entry name" value="Bact_Acetyltransf"/>
</dbReference>
<name>Q1QPI4_NITHX</name>
<protein>
    <submittedName>
        <fullName evidence="4">GCN5-related N-acetyltransferase</fullName>
    </submittedName>
</protein>
<proteinExistence type="predicted"/>
<keyword evidence="1 4" id="KW-0808">Transferase</keyword>
<dbReference type="EMBL" id="CP000319">
    <property type="protein sequence ID" value="ABE61863.1"/>
    <property type="molecule type" value="Genomic_DNA"/>
</dbReference>
<evidence type="ECO:0000313" key="4">
    <source>
        <dbReference type="EMBL" id="ABE61863.1"/>
    </source>
</evidence>
<dbReference type="CDD" id="cd04301">
    <property type="entry name" value="NAT_SF"/>
    <property type="match status" value="1"/>
</dbReference>
<evidence type="ECO:0000256" key="2">
    <source>
        <dbReference type="ARBA" id="ARBA00023315"/>
    </source>
</evidence>
<dbReference type="AlphaFoldDB" id="Q1QPI4"/>
<organism evidence="4 5">
    <name type="scientific">Nitrobacter hamburgensis (strain DSM 10229 / NCIMB 13809 / X14)</name>
    <dbReference type="NCBI Taxonomy" id="323097"/>
    <lineage>
        <taxon>Bacteria</taxon>
        <taxon>Pseudomonadati</taxon>
        <taxon>Pseudomonadota</taxon>
        <taxon>Alphaproteobacteria</taxon>
        <taxon>Hyphomicrobiales</taxon>
        <taxon>Nitrobacteraceae</taxon>
        <taxon>Nitrobacter</taxon>
    </lineage>
</organism>
<dbReference type="Gene3D" id="3.40.630.30">
    <property type="match status" value="1"/>
</dbReference>
<accession>Q1QPI4</accession>
<dbReference type="SUPFAM" id="SSF55729">
    <property type="entry name" value="Acyl-CoA N-acyltransferases (Nat)"/>
    <property type="match status" value="1"/>
</dbReference>
<gene>
    <name evidence="4" type="ordered locus">Nham_1015</name>
</gene>
<reference evidence="4 5" key="1">
    <citation type="submission" date="2006-03" db="EMBL/GenBank/DDBJ databases">
        <title>Complete sequence of chromosome of Nitrobacter hamburgensis X14.</title>
        <authorList>
            <consortium name="US DOE Joint Genome Institute"/>
            <person name="Copeland A."/>
            <person name="Lucas S."/>
            <person name="Lapidus A."/>
            <person name="Barry K."/>
            <person name="Detter J.C."/>
            <person name="Glavina del Rio T."/>
            <person name="Hammon N."/>
            <person name="Israni S."/>
            <person name="Dalin E."/>
            <person name="Tice H."/>
            <person name="Pitluck S."/>
            <person name="Chain P."/>
            <person name="Malfatti S."/>
            <person name="Shin M."/>
            <person name="Vergez L."/>
            <person name="Schmutz J."/>
            <person name="Larimer F."/>
            <person name="Land M."/>
            <person name="Hauser L."/>
            <person name="Kyrpides N."/>
            <person name="Ivanova N."/>
            <person name="Ward B."/>
            <person name="Arp D."/>
            <person name="Klotz M."/>
            <person name="Stein L."/>
            <person name="O'Mullan G."/>
            <person name="Starkenburg S."/>
            <person name="Sayavedra L."/>
            <person name="Poret-Peterson A.T."/>
            <person name="Gentry M.E."/>
            <person name="Bruce D."/>
            <person name="Richardson P."/>
        </authorList>
    </citation>
    <scope>NUCLEOTIDE SEQUENCE [LARGE SCALE GENOMIC DNA]</scope>
    <source>
        <strain evidence="5">DSM 10229 / NCIMB 13809 / X14</strain>
    </source>
</reference>
<keyword evidence="2" id="KW-0012">Acyltransferase</keyword>
<evidence type="ECO:0000313" key="5">
    <source>
        <dbReference type="Proteomes" id="UP000001953"/>
    </source>
</evidence>
<sequence>MPLPDVSPLPDFPARHADTPVCAEPVTFRRATRNDLTFLRELYRSFRADEFASLAWSPEQMRAFLDQQFDLQHRAYVATFPQADFLLILSEGMPVGRLYLDASHDHWHIVDIGLTSERRNGGLGFAVMQAVKRHAQASAAAGVVLHVACDNQGAQRFYRRLGFREVAREEPTCVRMVWTPEPDAVPGQVALPAVN</sequence>
<dbReference type="Pfam" id="PF00583">
    <property type="entry name" value="Acetyltransf_1"/>
    <property type="match status" value="1"/>
</dbReference>
<evidence type="ECO:0000256" key="1">
    <source>
        <dbReference type="ARBA" id="ARBA00022679"/>
    </source>
</evidence>
<dbReference type="eggNOG" id="COG0456">
    <property type="taxonomic scope" value="Bacteria"/>
</dbReference>
<dbReference type="OrthoDB" id="7585366at2"/>
<evidence type="ECO:0000259" key="3">
    <source>
        <dbReference type="PROSITE" id="PS51186"/>
    </source>
</evidence>
<dbReference type="InterPro" id="IPR000182">
    <property type="entry name" value="GNAT_dom"/>
</dbReference>
<dbReference type="InterPro" id="IPR016181">
    <property type="entry name" value="Acyl_CoA_acyltransferase"/>
</dbReference>
<dbReference type="HOGENOM" id="CLU_013985_22_0_5"/>
<dbReference type="STRING" id="323097.Nham_1015"/>
<dbReference type="Proteomes" id="UP000001953">
    <property type="component" value="Chromosome"/>
</dbReference>
<dbReference type="KEGG" id="nha:Nham_1015"/>
<dbReference type="GO" id="GO:0016747">
    <property type="term" value="F:acyltransferase activity, transferring groups other than amino-acyl groups"/>
    <property type="evidence" value="ECO:0007669"/>
    <property type="project" value="InterPro"/>
</dbReference>
<feature type="domain" description="N-acetyltransferase" evidence="3">
    <location>
        <begin position="26"/>
        <end position="181"/>
    </location>
</feature>
<keyword evidence="5" id="KW-1185">Reference proteome</keyword>
<dbReference type="PANTHER" id="PTHR43877:SF2">
    <property type="entry name" value="AMINOALKYLPHOSPHONATE N-ACETYLTRANSFERASE-RELATED"/>
    <property type="match status" value="1"/>
</dbReference>
<dbReference type="PANTHER" id="PTHR43877">
    <property type="entry name" value="AMINOALKYLPHOSPHONATE N-ACETYLTRANSFERASE-RELATED-RELATED"/>
    <property type="match status" value="1"/>
</dbReference>